<evidence type="ECO:0000313" key="7">
    <source>
        <dbReference type="Proteomes" id="UP000012589"/>
    </source>
</evidence>
<evidence type="ECO:0000256" key="2">
    <source>
        <dbReference type="ARBA" id="ARBA00022692"/>
    </source>
</evidence>
<keyword evidence="4 5" id="KW-0472">Membrane</keyword>
<feature type="transmembrane region" description="Helical" evidence="5">
    <location>
        <begin position="27"/>
        <end position="48"/>
    </location>
</feature>
<keyword evidence="3 5" id="KW-1133">Transmembrane helix</keyword>
<dbReference type="OrthoDB" id="2083110at2"/>
<gene>
    <name evidence="6" type="ORF">C823_01303</name>
</gene>
<accession>N2BAJ9</accession>
<reference evidence="6 7" key="1">
    <citation type="journal article" date="2014" name="Genome Announc.">
        <title>Draft genome sequences of the altered schaedler flora, a defined bacterial community from gnotobiotic mice.</title>
        <authorList>
            <person name="Wannemuehler M.J."/>
            <person name="Overstreet A.M."/>
            <person name="Ward D.V."/>
            <person name="Phillips G.J."/>
        </authorList>
    </citation>
    <scope>NUCLEOTIDE SEQUENCE [LARGE SCALE GENOMIC DNA]</scope>
    <source>
        <strain evidence="6 7">ASF492</strain>
    </source>
</reference>
<dbReference type="InterPro" id="IPR003825">
    <property type="entry name" value="Colicin-V_CvpA"/>
</dbReference>
<comment type="subcellular location">
    <subcellularLocation>
        <location evidence="1">Membrane</location>
        <topology evidence="1">Multi-pass membrane protein</topology>
    </subcellularLocation>
</comment>
<proteinExistence type="predicted"/>
<dbReference type="STRING" id="1235802.C823_01303"/>
<evidence type="ECO:0000256" key="4">
    <source>
        <dbReference type="ARBA" id="ARBA00023136"/>
    </source>
</evidence>
<evidence type="ECO:0000256" key="5">
    <source>
        <dbReference type="SAM" id="Phobius"/>
    </source>
</evidence>
<evidence type="ECO:0000256" key="3">
    <source>
        <dbReference type="ARBA" id="ARBA00022989"/>
    </source>
</evidence>
<keyword evidence="7" id="KW-1185">Reference proteome</keyword>
<dbReference type="Proteomes" id="UP000012589">
    <property type="component" value="Unassembled WGS sequence"/>
</dbReference>
<dbReference type="GO" id="GO:0009403">
    <property type="term" value="P:toxin biosynthetic process"/>
    <property type="evidence" value="ECO:0007669"/>
    <property type="project" value="InterPro"/>
</dbReference>
<dbReference type="eggNOG" id="ENOG5032RY3">
    <property type="taxonomic scope" value="Bacteria"/>
</dbReference>
<organism evidence="6 7">
    <name type="scientific">Eubacterium plexicaudatum ASF492</name>
    <dbReference type="NCBI Taxonomy" id="1235802"/>
    <lineage>
        <taxon>Bacteria</taxon>
        <taxon>Bacillati</taxon>
        <taxon>Bacillota</taxon>
        <taxon>Clostridia</taxon>
        <taxon>Eubacteriales</taxon>
        <taxon>Eubacteriaceae</taxon>
        <taxon>Eubacterium</taxon>
    </lineage>
</organism>
<name>N2BAJ9_9FIRM</name>
<dbReference type="GO" id="GO:0016020">
    <property type="term" value="C:membrane"/>
    <property type="evidence" value="ECO:0007669"/>
    <property type="project" value="UniProtKB-SubCell"/>
</dbReference>
<comment type="caution">
    <text evidence="6">The sequence shown here is derived from an EMBL/GenBank/DDBJ whole genome shotgun (WGS) entry which is preliminary data.</text>
</comment>
<dbReference type="Pfam" id="PF02674">
    <property type="entry name" value="Colicin_V"/>
    <property type="match status" value="1"/>
</dbReference>
<evidence type="ECO:0000256" key="1">
    <source>
        <dbReference type="ARBA" id="ARBA00004141"/>
    </source>
</evidence>
<keyword evidence="2 5" id="KW-0812">Transmembrane</keyword>
<sequence length="234" mass="26869">MNWFYFTVMGYIIASALRGFHKGFIRVIYSVAALVATVVFIAITMPMFRGLILDSTTIRQQIQTGSEKYVRKQIEKKLEEGTLPENIDLSWVTLPKKYQKDFQKKLKQTTQSAIPDFLESQGIYKKMAETVSDICVTVIAFFISFIIIAIILYLVGRKLDIFSRKPGIHLINMIFGFFAGIVKAFLVIWIVFWMIEMTKIFPSSASLLHQIQANAALRGLYERNLVKELIMSFL</sequence>
<protein>
    <recommendedName>
        <fullName evidence="8">Colicin V production protein</fullName>
    </recommendedName>
</protein>
<dbReference type="HOGENOM" id="CLU_079301_1_0_9"/>
<dbReference type="EMBL" id="AQFT01000039">
    <property type="protein sequence ID" value="EMZ33764.1"/>
    <property type="molecule type" value="Genomic_DNA"/>
</dbReference>
<feature type="transmembrane region" description="Helical" evidence="5">
    <location>
        <begin position="134"/>
        <end position="156"/>
    </location>
</feature>
<dbReference type="PATRIC" id="fig|1235802.3.peg.1392"/>
<dbReference type="AlphaFoldDB" id="N2BAJ9"/>
<evidence type="ECO:0000313" key="6">
    <source>
        <dbReference type="EMBL" id="EMZ33764.1"/>
    </source>
</evidence>
<feature type="transmembrane region" description="Helical" evidence="5">
    <location>
        <begin position="168"/>
        <end position="195"/>
    </location>
</feature>
<evidence type="ECO:0008006" key="8">
    <source>
        <dbReference type="Google" id="ProtNLM"/>
    </source>
</evidence>